<feature type="transmembrane region" description="Helical" evidence="10">
    <location>
        <begin position="29"/>
        <end position="45"/>
    </location>
</feature>
<keyword evidence="2" id="KW-0813">Transport</keyword>
<keyword evidence="7" id="KW-0406">Ion transport</keyword>
<evidence type="ECO:0000313" key="12">
    <source>
        <dbReference type="EMBL" id="WIM86742.1"/>
    </source>
</evidence>
<evidence type="ECO:0000256" key="8">
    <source>
        <dbReference type="ARBA" id="ARBA00023136"/>
    </source>
</evidence>
<keyword evidence="3" id="KW-1003">Cell membrane</keyword>
<keyword evidence="9" id="KW-0739">Sodium transport</keyword>
<reference evidence="12 13" key="1">
    <citation type="journal article" date="2023" name="Microbiol. Resour. Announc.">
        <title>Complete Genome Sequence of Mycobacterium wuenschmanii, a novel Nontuberculous Mycobacterium Isolated from a captive population of Amazon Milk Frogs.</title>
        <authorList>
            <person name="Hicks J."/>
            <person name="Zeineldin M."/>
            <person name="Ward H."/>
            <person name="Wuenschmann A."/>
            <person name="Camp P."/>
            <person name="Farrell D."/>
            <person name="Lehman K."/>
            <person name="Thacker T."/>
            <person name="Cuthbert E."/>
        </authorList>
    </citation>
    <scope>NUCLEOTIDE SEQUENCE [LARGE SCALE GENOMIC DNA]</scope>
    <source>
        <strain evidence="12 13">Wuenschmanii</strain>
    </source>
</reference>
<dbReference type="RefSeq" id="WP_285186230.1">
    <property type="nucleotide sequence ID" value="NZ_CP126981.1"/>
</dbReference>
<evidence type="ECO:0000256" key="1">
    <source>
        <dbReference type="ARBA" id="ARBA00004651"/>
    </source>
</evidence>
<comment type="subcellular location">
    <subcellularLocation>
        <location evidence="1">Cell membrane</location>
        <topology evidence="1">Multi-pass membrane protein</topology>
    </subcellularLocation>
</comment>
<feature type="transmembrane region" description="Helical" evidence="10">
    <location>
        <begin position="266"/>
        <end position="284"/>
    </location>
</feature>
<dbReference type="Proteomes" id="UP001236585">
    <property type="component" value="Chromosome"/>
</dbReference>
<accession>A0ABY8VVR1</accession>
<evidence type="ECO:0000256" key="10">
    <source>
        <dbReference type="SAM" id="Phobius"/>
    </source>
</evidence>
<dbReference type="EMBL" id="CP126981">
    <property type="protein sequence ID" value="WIM86742.1"/>
    <property type="molecule type" value="Genomic_DNA"/>
</dbReference>
<keyword evidence="6" id="KW-0915">Sodium</keyword>
<dbReference type="PANTHER" id="PTHR10110:SF86">
    <property type="entry name" value="SODIUM_HYDROGEN EXCHANGER 7"/>
    <property type="match status" value="1"/>
</dbReference>
<organism evidence="12 13">
    <name type="scientific">Candidatus Mycobacterium wuenschmannii</name>
    <dbReference type="NCBI Taxonomy" id="3027808"/>
    <lineage>
        <taxon>Bacteria</taxon>
        <taxon>Bacillati</taxon>
        <taxon>Actinomycetota</taxon>
        <taxon>Actinomycetes</taxon>
        <taxon>Mycobacteriales</taxon>
        <taxon>Mycobacteriaceae</taxon>
        <taxon>Mycobacterium</taxon>
    </lineage>
</organism>
<name>A0ABY8VVR1_9MYCO</name>
<proteinExistence type="predicted"/>
<feature type="transmembrane region" description="Helical" evidence="10">
    <location>
        <begin position="366"/>
        <end position="389"/>
    </location>
</feature>
<evidence type="ECO:0000256" key="7">
    <source>
        <dbReference type="ARBA" id="ARBA00023065"/>
    </source>
</evidence>
<protein>
    <submittedName>
        <fullName evidence="12">Cation:proton antiporter</fullName>
    </submittedName>
</protein>
<feature type="transmembrane region" description="Helical" evidence="10">
    <location>
        <begin position="296"/>
        <end position="316"/>
    </location>
</feature>
<keyword evidence="5 10" id="KW-1133">Transmembrane helix</keyword>
<evidence type="ECO:0000256" key="5">
    <source>
        <dbReference type="ARBA" id="ARBA00022989"/>
    </source>
</evidence>
<dbReference type="Pfam" id="PF00999">
    <property type="entry name" value="Na_H_Exchanger"/>
    <property type="match status" value="1"/>
</dbReference>
<keyword evidence="4 10" id="KW-0812">Transmembrane</keyword>
<evidence type="ECO:0000256" key="4">
    <source>
        <dbReference type="ARBA" id="ARBA00022692"/>
    </source>
</evidence>
<sequence>MSLHLGLVLLLSAVGVIVGVHWIAERTGLPSAALLALGGIAYAFLPGPNIALRPEPALYCILPPLLYYAALESSLVEIRRNLRAVISLSVALVLLTACSVGVAFAFLVGGATFAVGTALGAAVAPPDPVAALAVARKVGLPANIITLIEGEGLLNDATALTTLSVAVAAASGGGFSAPSAIGKFALAAVGGLAVGVAIAIFRRLVSRWTSDILTANAVSLATPFVAYLAAEEVHASGVLAVVVCGLIVGHDLPRTESGASRLQTRAVWRLTNFLLEGFVFLLIGQQLPRILKGLHAFQPSTIVVAVGITLAVVLLLRPLWLLVTQLLPRPLHTRLGDVSGPDEAADSVPRRLSRERNSQRLSGREVFVLSWAGTRGVVSLAAIFTVPLVTETGAPFPERDLLLFCTLVVVLVTLIGQGLTFAPLARALGIRAKPADESRLRKLAGIAAIRAAIERLDALKQQSDNTIEGPAIDTVLKQLSARLTVRQQQLDVLDVTDTDDIPAFPNDEALLEMRREAIDAQREELVRWRDAGMLPDQGLRALGRALDHEEGMLTFSRP</sequence>
<dbReference type="InterPro" id="IPR006153">
    <property type="entry name" value="Cation/H_exchanger_TM"/>
</dbReference>
<evidence type="ECO:0000256" key="3">
    <source>
        <dbReference type="ARBA" id="ARBA00022475"/>
    </source>
</evidence>
<dbReference type="InterPro" id="IPR018422">
    <property type="entry name" value="Cation/H_exchanger_CPA1"/>
</dbReference>
<dbReference type="Gene3D" id="6.10.140.1330">
    <property type="match status" value="1"/>
</dbReference>
<evidence type="ECO:0000256" key="2">
    <source>
        <dbReference type="ARBA" id="ARBA00022448"/>
    </source>
</evidence>
<gene>
    <name evidence="12" type="ORF">PT015_17900</name>
</gene>
<keyword evidence="13" id="KW-1185">Reference proteome</keyword>
<dbReference type="PANTHER" id="PTHR10110">
    <property type="entry name" value="SODIUM/HYDROGEN EXCHANGER"/>
    <property type="match status" value="1"/>
</dbReference>
<evidence type="ECO:0000259" key="11">
    <source>
        <dbReference type="Pfam" id="PF00999"/>
    </source>
</evidence>
<feature type="transmembrane region" description="Helical" evidence="10">
    <location>
        <begin position="401"/>
        <end position="424"/>
    </location>
</feature>
<keyword evidence="8 10" id="KW-0472">Membrane</keyword>
<feature type="transmembrane region" description="Helical" evidence="10">
    <location>
        <begin position="180"/>
        <end position="201"/>
    </location>
</feature>
<evidence type="ECO:0000313" key="13">
    <source>
        <dbReference type="Proteomes" id="UP001236585"/>
    </source>
</evidence>
<evidence type="ECO:0000256" key="9">
    <source>
        <dbReference type="ARBA" id="ARBA00023201"/>
    </source>
</evidence>
<evidence type="ECO:0000256" key="6">
    <source>
        <dbReference type="ARBA" id="ARBA00023053"/>
    </source>
</evidence>
<feature type="domain" description="Cation/H+ exchanger transmembrane" evidence="11">
    <location>
        <begin position="20"/>
        <end position="426"/>
    </location>
</feature>
<feature type="transmembrane region" description="Helical" evidence="10">
    <location>
        <begin position="84"/>
        <end position="108"/>
    </location>
</feature>